<evidence type="ECO:0000256" key="2">
    <source>
        <dbReference type="ARBA" id="ARBA00023002"/>
    </source>
</evidence>
<keyword evidence="3" id="KW-0408">Iron</keyword>
<feature type="non-terminal residue" evidence="6">
    <location>
        <position position="1"/>
    </location>
</feature>
<organism evidence="6">
    <name type="scientific">marine sediment metagenome</name>
    <dbReference type="NCBI Taxonomy" id="412755"/>
    <lineage>
        <taxon>unclassified sequences</taxon>
        <taxon>metagenomes</taxon>
        <taxon>ecological metagenomes</taxon>
    </lineage>
</organism>
<protein>
    <recommendedName>
        <fullName evidence="5">Molybdopterin oxidoreductase domain-containing protein</fullName>
    </recommendedName>
</protein>
<feature type="non-terminal residue" evidence="6">
    <location>
        <position position="338"/>
    </location>
</feature>
<keyword evidence="2" id="KW-0560">Oxidoreductase</keyword>
<evidence type="ECO:0000259" key="5">
    <source>
        <dbReference type="Pfam" id="PF00384"/>
    </source>
</evidence>
<dbReference type="InterPro" id="IPR009010">
    <property type="entry name" value="Asp_de-COase-like_dom_sf"/>
</dbReference>
<comment type="caution">
    <text evidence="6">The sequence shown here is derived from an EMBL/GenBank/DDBJ whole genome shotgun (WGS) entry which is preliminary data.</text>
</comment>
<dbReference type="SUPFAM" id="SSF50692">
    <property type="entry name" value="ADC-like"/>
    <property type="match status" value="1"/>
</dbReference>
<dbReference type="PANTHER" id="PTHR43105:SF14">
    <property type="entry name" value="FORMATE DEHYDROGENASE H"/>
    <property type="match status" value="1"/>
</dbReference>
<dbReference type="PANTHER" id="PTHR43105">
    <property type="entry name" value="RESPIRATORY NITRATE REDUCTASE"/>
    <property type="match status" value="1"/>
</dbReference>
<dbReference type="Gene3D" id="3.40.50.740">
    <property type="match status" value="1"/>
</dbReference>
<dbReference type="GO" id="GO:0022904">
    <property type="term" value="P:respiratory electron transport chain"/>
    <property type="evidence" value="ECO:0007669"/>
    <property type="project" value="TreeGrafter"/>
</dbReference>
<keyword evidence="1" id="KW-0479">Metal-binding</keyword>
<sequence length="338" mass="37145">PEEKLIAAARMYGKADRGSIVFAMGITQHTTGTDNVLSLANLAMLCGNVGREGTGVNPLRGQNNVQGACDLGALPNVYPGYQKVSEAQVRENFETTWGVKLPPKEGLTVVEIMDAASKGEIKGLYIMGENPMLSDPNLNHVREGLENLDFLVVQDIFLTETAELADVVLPGVSFAEKEGTFTNTCRRIQLLHKAIPPIGKSREDWKIIMEIGKRMGYPMAYHSPGEIMDEIASLTPIYGGVHFDRLGGQGLQWPCPSREHPGTPYLHKDKFTRGKGLFTPVDYIPPAELPDEEYPFLLSTGRVLYHFHTGSLSRRSKPLDGIAPEGFLEISPQDAEKL</sequence>
<gene>
    <name evidence="6" type="ORF">S06H3_08532</name>
</gene>
<evidence type="ECO:0000256" key="1">
    <source>
        <dbReference type="ARBA" id="ARBA00022723"/>
    </source>
</evidence>
<dbReference type="Pfam" id="PF00384">
    <property type="entry name" value="Molybdopterin"/>
    <property type="match status" value="1"/>
</dbReference>
<dbReference type="Gene3D" id="2.40.40.20">
    <property type="match status" value="1"/>
</dbReference>
<dbReference type="InterPro" id="IPR050123">
    <property type="entry name" value="Prok_molybdopt-oxidoreductase"/>
</dbReference>
<reference evidence="6" key="1">
    <citation type="journal article" date="2014" name="Front. Microbiol.">
        <title>High frequency of phylogenetically diverse reductive dehalogenase-homologous genes in deep subseafloor sedimentary metagenomes.</title>
        <authorList>
            <person name="Kawai M."/>
            <person name="Futagami T."/>
            <person name="Toyoda A."/>
            <person name="Takaki Y."/>
            <person name="Nishi S."/>
            <person name="Hori S."/>
            <person name="Arai W."/>
            <person name="Tsubouchi T."/>
            <person name="Morono Y."/>
            <person name="Uchiyama I."/>
            <person name="Ito T."/>
            <person name="Fujiyama A."/>
            <person name="Inagaki F."/>
            <person name="Takami H."/>
        </authorList>
    </citation>
    <scope>NUCLEOTIDE SEQUENCE</scope>
    <source>
        <strain evidence="6">Expedition CK06-06</strain>
    </source>
</reference>
<evidence type="ECO:0000256" key="3">
    <source>
        <dbReference type="ARBA" id="ARBA00023004"/>
    </source>
</evidence>
<dbReference type="GO" id="GO:0003954">
    <property type="term" value="F:NADH dehydrogenase activity"/>
    <property type="evidence" value="ECO:0007669"/>
    <property type="project" value="TreeGrafter"/>
</dbReference>
<dbReference type="SUPFAM" id="SSF53706">
    <property type="entry name" value="Formate dehydrogenase/DMSO reductase, domains 1-3"/>
    <property type="match status" value="1"/>
</dbReference>
<evidence type="ECO:0000256" key="4">
    <source>
        <dbReference type="ARBA" id="ARBA00023014"/>
    </source>
</evidence>
<dbReference type="GO" id="GO:0016020">
    <property type="term" value="C:membrane"/>
    <property type="evidence" value="ECO:0007669"/>
    <property type="project" value="TreeGrafter"/>
</dbReference>
<proteinExistence type="predicted"/>
<name>X1KQM6_9ZZZZ</name>
<keyword evidence="4" id="KW-0411">Iron-sulfur</keyword>
<dbReference type="InterPro" id="IPR006656">
    <property type="entry name" value="Mopterin_OxRdtase"/>
</dbReference>
<evidence type="ECO:0000313" key="6">
    <source>
        <dbReference type="EMBL" id="GAI09397.1"/>
    </source>
</evidence>
<dbReference type="AlphaFoldDB" id="X1KQM6"/>
<accession>X1KQM6</accession>
<feature type="domain" description="Molybdopterin oxidoreductase" evidence="5">
    <location>
        <begin position="17"/>
        <end position="214"/>
    </location>
</feature>
<dbReference type="EMBL" id="BARV01003613">
    <property type="protein sequence ID" value="GAI09397.1"/>
    <property type="molecule type" value="Genomic_DNA"/>
</dbReference>
<dbReference type="GO" id="GO:0046872">
    <property type="term" value="F:metal ion binding"/>
    <property type="evidence" value="ECO:0007669"/>
    <property type="project" value="UniProtKB-KW"/>
</dbReference>
<dbReference type="GO" id="GO:0051536">
    <property type="term" value="F:iron-sulfur cluster binding"/>
    <property type="evidence" value="ECO:0007669"/>
    <property type="project" value="UniProtKB-KW"/>
</dbReference>